<accession>K3Z279</accession>
<organism evidence="1 2">
    <name type="scientific">Setaria italica</name>
    <name type="common">Foxtail millet</name>
    <name type="synonym">Panicum italicum</name>
    <dbReference type="NCBI Taxonomy" id="4555"/>
    <lineage>
        <taxon>Eukaryota</taxon>
        <taxon>Viridiplantae</taxon>
        <taxon>Streptophyta</taxon>
        <taxon>Embryophyta</taxon>
        <taxon>Tracheophyta</taxon>
        <taxon>Spermatophyta</taxon>
        <taxon>Magnoliopsida</taxon>
        <taxon>Liliopsida</taxon>
        <taxon>Poales</taxon>
        <taxon>Poaceae</taxon>
        <taxon>PACMAD clade</taxon>
        <taxon>Panicoideae</taxon>
        <taxon>Panicodae</taxon>
        <taxon>Paniceae</taxon>
        <taxon>Cenchrinae</taxon>
        <taxon>Setaria</taxon>
    </lineage>
</organism>
<evidence type="ECO:0000313" key="1">
    <source>
        <dbReference type="EnsemblPlants" id="KQL28274"/>
    </source>
</evidence>
<proteinExistence type="predicted"/>
<protein>
    <submittedName>
        <fullName evidence="1">Uncharacterized protein</fullName>
    </submittedName>
</protein>
<sequence length="63" mass="7197">MLGRSACISPVDYLIWHVLHIQIEVTVVWPCAICRSICTAWMFEHTLVASNISSPCKLKWHNS</sequence>
<dbReference type="HOGENOM" id="CLU_2890052_0_0_1"/>
<reference evidence="1" key="2">
    <citation type="submission" date="2018-08" db="UniProtKB">
        <authorList>
            <consortium name="EnsemblPlants"/>
        </authorList>
    </citation>
    <scope>IDENTIFICATION</scope>
    <source>
        <strain evidence="1">Yugu1</strain>
    </source>
</reference>
<dbReference type="EMBL" id="AGNK02000066">
    <property type="status" value="NOT_ANNOTATED_CDS"/>
    <property type="molecule type" value="Genomic_DNA"/>
</dbReference>
<dbReference type="Proteomes" id="UP000004995">
    <property type="component" value="Unassembled WGS sequence"/>
</dbReference>
<name>K3Z279_SETIT</name>
<dbReference type="EnsemblPlants" id="KQL28274">
    <property type="protein sequence ID" value="KQL28274"/>
    <property type="gene ID" value="SETIT_020647mg"/>
</dbReference>
<reference evidence="2" key="1">
    <citation type="journal article" date="2012" name="Nat. Biotechnol.">
        <title>Reference genome sequence of the model plant Setaria.</title>
        <authorList>
            <person name="Bennetzen J.L."/>
            <person name="Schmutz J."/>
            <person name="Wang H."/>
            <person name="Percifield R."/>
            <person name="Hawkins J."/>
            <person name="Pontaroli A.C."/>
            <person name="Estep M."/>
            <person name="Feng L."/>
            <person name="Vaughn J.N."/>
            <person name="Grimwood J."/>
            <person name="Jenkins J."/>
            <person name="Barry K."/>
            <person name="Lindquist E."/>
            <person name="Hellsten U."/>
            <person name="Deshpande S."/>
            <person name="Wang X."/>
            <person name="Wu X."/>
            <person name="Mitros T."/>
            <person name="Triplett J."/>
            <person name="Yang X."/>
            <person name="Ye C.Y."/>
            <person name="Mauro-Herrera M."/>
            <person name="Wang L."/>
            <person name="Li P."/>
            <person name="Sharma M."/>
            <person name="Sharma R."/>
            <person name="Ronald P.C."/>
            <person name="Panaud O."/>
            <person name="Kellogg E.A."/>
            <person name="Brutnell T.P."/>
            <person name="Doust A.N."/>
            <person name="Tuskan G.A."/>
            <person name="Rokhsar D."/>
            <person name="Devos K.M."/>
        </authorList>
    </citation>
    <scope>NUCLEOTIDE SEQUENCE [LARGE SCALE GENOMIC DNA]</scope>
    <source>
        <strain evidence="2">cv. Yugu1</strain>
    </source>
</reference>
<keyword evidence="2" id="KW-1185">Reference proteome</keyword>
<dbReference type="Gramene" id="KQL28274">
    <property type="protein sequence ID" value="KQL28274"/>
    <property type="gene ID" value="SETIT_020647mg"/>
</dbReference>
<dbReference type="InParanoid" id="K3Z279"/>
<evidence type="ECO:0000313" key="2">
    <source>
        <dbReference type="Proteomes" id="UP000004995"/>
    </source>
</evidence>
<dbReference type="AlphaFoldDB" id="K3Z279"/>